<evidence type="ECO:0000313" key="3">
    <source>
        <dbReference type="EMBL" id="KAB8349691.1"/>
    </source>
</evidence>
<dbReference type="AlphaFoldDB" id="A0A5N6KVZ7"/>
<name>A0A5N6KVZ7_9ROSI</name>
<feature type="compositionally biased region" description="Basic and acidic residues" evidence="1">
    <location>
        <begin position="135"/>
        <end position="161"/>
    </location>
</feature>
<comment type="caution">
    <text evidence="3">The sequence shown here is derived from an EMBL/GenBank/DDBJ whole genome shotgun (WGS) entry which is preliminary data.</text>
</comment>
<feature type="compositionally biased region" description="Basic and acidic residues" evidence="1">
    <location>
        <begin position="179"/>
        <end position="195"/>
    </location>
</feature>
<dbReference type="PROSITE" id="PS51782">
    <property type="entry name" value="LYSM"/>
    <property type="match status" value="1"/>
</dbReference>
<feature type="region of interest" description="Disordered" evidence="1">
    <location>
        <begin position="130"/>
        <end position="229"/>
    </location>
</feature>
<dbReference type="PANTHER" id="PTHR20932:SF8">
    <property type="entry name" value="LD22649P"/>
    <property type="match status" value="1"/>
</dbReference>
<feature type="region of interest" description="Disordered" evidence="1">
    <location>
        <begin position="1"/>
        <end position="108"/>
    </location>
</feature>
<dbReference type="InterPro" id="IPR036779">
    <property type="entry name" value="LysM_dom_sf"/>
</dbReference>
<sequence>MSQPQESDHHSTSKTGSLLAPPSLRPRVKRAISGFEDFTDEATEARDTFGTPTETLLESPYHSRAASPIPSKHPSRSSSSKPVGRPTSSQSAYAKGSRGLSPDYGNELANSLSGLFGKSWTNLQSLASNVLGSDGKQELYKDKTQQRQRRPYEATHSKDRPPSAWGPRSREASQPGGGSKEERAAKVRAEKRKELLASSGSYGDARSKAKRRTSDDFESASAPPGEHDDRDALVFIHQVQKDDTLAGISIKYNTQMVVIKKWNRMWSNDGVQFRKTLMLPVDSCGIKGRPVGAPAEQTPDLLSDVESAVDEEDVKTPKATQGAFTALRSNSTSTIKPVIRPNMEQFGHRRQNSSQSGSFKDETPWKHDSWVLLEGHSRATEIARVPRRELGYFPRGRRKSVAYSDLDTPSTSLDLARASVAPSDSSPAARGHRSRRSSSANQWAQQMMGPGGVGKLNSKGVSVPGPALDKLNKTFNKQVGSSVESEGPVALQNIGGAIEGWVRNLSKTAAKLVEPPSASQQVRKQTGIDSGTGDLIELDNSFEIGEDELPDPSQFSDEEGRGRSRGSTMVTGLEDRSQLVRERAAHDASSRKAKGE</sequence>
<keyword evidence="4" id="KW-1185">Reference proteome</keyword>
<feature type="compositionally biased region" description="Basic and acidic residues" evidence="1">
    <location>
        <begin position="573"/>
        <end position="596"/>
    </location>
</feature>
<feature type="region of interest" description="Disordered" evidence="1">
    <location>
        <begin position="414"/>
        <end position="453"/>
    </location>
</feature>
<protein>
    <recommendedName>
        <fullName evidence="2">LysM domain-containing protein</fullName>
    </recommendedName>
</protein>
<feature type="region of interest" description="Disordered" evidence="1">
    <location>
        <begin position="543"/>
        <end position="596"/>
    </location>
</feature>
<accession>A0A5N6KVZ7</accession>
<dbReference type="Gene3D" id="3.10.350.10">
    <property type="entry name" value="LysM domain"/>
    <property type="match status" value="1"/>
</dbReference>
<feature type="domain" description="LysM" evidence="2">
    <location>
        <begin position="235"/>
        <end position="279"/>
    </location>
</feature>
<evidence type="ECO:0000259" key="2">
    <source>
        <dbReference type="PROSITE" id="PS51782"/>
    </source>
</evidence>
<reference evidence="3 4" key="1">
    <citation type="submission" date="2019-06" db="EMBL/GenBank/DDBJ databases">
        <title>A chromosomal-level reference genome of Carpinus fangiana (Coryloideae, Betulaceae).</title>
        <authorList>
            <person name="Yang X."/>
            <person name="Wang Z."/>
            <person name="Zhang L."/>
            <person name="Hao G."/>
            <person name="Liu J."/>
            <person name="Yang Y."/>
        </authorList>
    </citation>
    <scope>NUCLEOTIDE SEQUENCE [LARGE SCALE GENOMIC DNA]</scope>
    <source>
        <strain evidence="3">Cfa_2016G</strain>
        <tissue evidence="3">Leaf</tissue>
    </source>
</reference>
<proteinExistence type="predicted"/>
<feature type="compositionally biased region" description="Low complexity" evidence="1">
    <location>
        <begin position="416"/>
        <end position="429"/>
    </location>
</feature>
<dbReference type="Proteomes" id="UP000327013">
    <property type="component" value="Unassembled WGS sequence"/>
</dbReference>
<dbReference type="CDD" id="cd00118">
    <property type="entry name" value="LysM"/>
    <property type="match status" value="1"/>
</dbReference>
<dbReference type="InterPro" id="IPR045030">
    <property type="entry name" value="LYSM1-4"/>
</dbReference>
<dbReference type="SMART" id="SM00257">
    <property type="entry name" value="LysM"/>
    <property type="match status" value="1"/>
</dbReference>
<evidence type="ECO:0000313" key="4">
    <source>
        <dbReference type="Proteomes" id="UP000327013"/>
    </source>
</evidence>
<dbReference type="InterPro" id="IPR018392">
    <property type="entry name" value="LysM"/>
</dbReference>
<dbReference type="OrthoDB" id="2192830at2759"/>
<feature type="compositionally biased region" description="Low complexity" evidence="1">
    <location>
        <begin position="67"/>
        <end position="82"/>
    </location>
</feature>
<dbReference type="EMBL" id="VIBQ01000014">
    <property type="protein sequence ID" value="KAB8349691.1"/>
    <property type="molecule type" value="Genomic_DNA"/>
</dbReference>
<dbReference type="SUPFAM" id="SSF54106">
    <property type="entry name" value="LysM domain"/>
    <property type="match status" value="1"/>
</dbReference>
<organism evidence="3 4">
    <name type="scientific">Carpinus fangiana</name>
    <dbReference type="NCBI Taxonomy" id="176857"/>
    <lineage>
        <taxon>Eukaryota</taxon>
        <taxon>Viridiplantae</taxon>
        <taxon>Streptophyta</taxon>
        <taxon>Embryophyta</taxon>
        <taxon>Tracheophyta</taxon>
        <taxon>Spermatophyta</taxon>
        <taxon>Magnoliopsida</taxon>
        <taxon>eudicotyledons</taxon>
        <taxon>Gunneridae</taxon>
        <taxon>Pentapetalae</taxon>
        <taxon>rosids</taxon>
        <taxon>fabids</taxon>
        <taxon>Fagales</taxon>
        <taxon>Betulaceae</taxon>
        <taxon>Carpinus</taxon>
    </lineage>
</organism>
<evidence type="ECO:0000256" key="1">
    <source>
        <dbReference type="SAM" id="MobiDB-lite"/>
    </source>
</evidence>
<feature type="compositionally biased region" description="Basic and acidic residues" evidence="1">
    <location>
        <begin position="1"/>
        <end position="11"/>
    </location>
</feature>
<gene>
    <name evidence="3" type="ORF">FH972_023707</name>
</gene>
<dbReference type="Pfam" id="PF01476">
    <property type="entry name" value="LysM"/>
    <property type="match status" value="1"/>
</dbReference>
<dbReference type="PANTHER" id="PTHR20932">
    <property type="entry name" value="LYSM AND PUTATIVE PEPTIDOGLYCAN-BINDING DOMAIN-CONTAINING PROTEIN"/>
    <property type="match status" value="1"/>
</dbReference>